<gene>
    <name evidence="1" type="ORF">A3D65_04230</name>
</gene>
<evidence type="ECO:0000313" key="2">
    <source>
        <dbReference type="Proteomes" id="UP000177996"/>
    </source>
</evidence>
<sequence>MKRNEIILRLKVFQNSEKDNPYLLRGIVANFLDNINTRVYWRHGESAKCAVRKVLEKMHAETLYPALCLDAVLQLCRDDVLRFTEWQDADLVRRINTDTYFSSLRPEQWVVETQEGVV</sequence>
<dbReference type="Proteomes" id="UP000177996">
    <property type="component" value="Unassembled WGS sequence"/>
</dbReference>
<reference evidence="1 2" key="1">
    <citation type="journal article" date="2016" name="Nat. Commun.">
        <title>Thousands of microbial genomes shed light on interconnected biogeochemical processes in an aquifer system.</title>
        <authorList>
            <person name="Anantharaman K."/>
            <person name="Brown C.T."/>
            <person name="Hug L.A."/>
            <person name="Sharon I."/>
            <person name="Castelle C.J."/>
            <person name="Probst A.J."/>
            <person name="Thomas B.C."/>
            <person name="Singh A."/>
            <person name="Wilkins M.J."/>
            <person name="Karaoz U."/>
            <person name="Brodie E.L."/>
            <person name="Williams K.H."/>
            <person name="Hubbard S.S."/>
            <person name="Banfield J.F."/>
        </authorList>
    </citation>
    <scope>NUCLEOTIDE SEQUENCE [LARGE SCALE GENOMIC DNA]</scope>
</reference>
<dbReference type="EMBL" id="MHLL01000051">
    <property type="protein sequence ID" value="OGZ07835.1"/>
    <property type="molecule type" value="Genomic_DNA"/>
</dbReference>
<name>A0A1G2D2H8_9BACT</name>
<protein>
    <submittedName>
        <fullName evidence="1">Uncharacterized protein</fullName>
    </submittedName>
</protein>
<proteinExistence type="predicted"/>
<organism evidence="1 2">
    <name type="scientific">Candidatus Lloydbacteria bacterium RIFCSPHIGHO2_02_FULL_50_13</name>
    <dbReference type="NCBI Taxonomy" id="1798661"/>
    <lineage>
        <taxon>Bacteria</taxon>
        <taxon>Candidatus Lloydiibacteriota</taxon>
    </lineage>
</organism>
<comment type="caution">
    <text evidence="1">The sequence shown here is derived from an EMBL/GenBank/DDBJ whole genome shotgun (WGS) entry which is preliminary data.</text>
</comment>
<evidence type="ECO:0000313" key="1">
    <source>
        <dbReference type="EMBL" id="OGZ07835.1"/>
    </source>
</evidence>
<accession>A0A1G2D2H8</accession>
<dbReference type="AlphaFoldDB" id="A0A1G2D2H8"/>